<comment type="caution">
    <text evidence="2">The sequence shown here is derived from an EMBL/GenBank/DDBJ whole genome shotgun (WGS) entry which is preliminary data.</text>
</comment>
<dbReference type="InterPro" id="IPR011990">
    <property type="entry name" value="TPR-like_helical_dom_sf"/>
</dbReference>
<gene>
    <name evidence="2" type="ORF">SDC9_93214</name>
</gene>
<dbReference type="InterPro" id="IPR025137">
    <property type="entry name" value="NfrA_C"/>
</dbReference>
<dbReference type="SMART" id="SM00028">
    <property type="entry name" value="TPR"/>
    <property type="match status" value="3"/>
</dbReference>
<proteinExistence type="predicted"/>
<protein>
    <recommendedName>
        <fullName evidence="1">Bacteriophage N4 adsorption protein A C-terminal domain-containing protein</fullName>
    </recommendedName>
</protein>
<feature type="domain" description="Bacteriophage N4 adsorption protein A C-terminal" evidence="1">
    <location>
        <begin position="554"/>
        <end position="665"/>
    </location>
</feature>
<dbReference type="SUPFAM" id="SSF48452">
    <property type="entry name" value="TPR-like"/>
    <property type="match status" value="2"/>
</dbReference>
<organism evidence="2">
    <name type="scientific">bioreactor metagenome</name>
    <dbReference type="NCBI Taxonomy" id="1076179"/>
    <lineage>
        <taxon>unclassified sequences</taxon>
        <taxon>metagenomes</taxon>
        <taxon>ecological metagenomes</taxon>
    </lineage>
</organism>
<name>A0A645A2M5_9ZZZZ</name>
<dbReference type="Pfam" id="PF13283">
    <property type="entry name" value="NfrA_C"/>
    <property type="match status" value="1"/>
</dbReference>
<sequence length="670" mass="73467">MGLAPDTQSHRLLLLTTLVLNNRMADGEAAASDAVAHDAEDTNSLVMRAYFRQRQSKTELANQDFDAAMQQDWLDDEQRKGIRLVAADAAVAVGDFRRAAALLAPLDPADKAVAQRLKVVHDRPAPPQELSNASFPPPRQDCHLTPYGVVCDMKPADDASTAASRAYLAYGKEDFPEAIAQAEKAVAQEPDNPAMQRLLTTTLAAGNAEQQQRAMQRLNAELETTPDDAQLLMQRAYLHQRQAAPDKALQDFQAAKRTGKAPPLIMLDEGYALARLGRKDEAMGMFKQAIDDNDQGELELTREQRYNTRNAISGLSREWGASVSASYRGARPAGSGLNETAVTTASDSVFGSADVYWRPPNFLNSATRIFEVYGRLMNTLHSGSSTSQEQSVIDPCTGRPMQVGAGTFRGVSGLPTTVGSLGLRLTPSTDYALTFGLERRFLLGSSTHSGALSPASPELRCRLSGRDPSQPGAPVVGNPQSIQFDSSGARGGWLAFATYGFYKGTALRYDVPSWFTMEGYVQGGYYREDLPADFWLRDQTTGATTQRLRGNYRRDQWFANAEVRMGRSFRLDSVSDHLMAFPHVVLAADMLHQNYRARVPALDQNVRAQGNGSTWSSGAGAGLSLRYSFREDHYNAPRSYIDWTVQYRGSIGGGQADRAKGLFMNMSLWY</sequence>
<evidence type="ECO:0000313" key="2">
    <source>
        <dbReference type="EMBL" id="MPM46511.1"/>
    </source>
</evidence>
<evidence type="ECO:0000259" key="1">
    <source>
        <dbReference type="Pfam" id="PF13283"/>
    </source>
</evidence>
<dbReference type="EMBL" id="VSSQ01011308">
    <property type="protein sequence ID" value="MPM46511.1"/>
    <property type="molecule type" value="Genomic_DNA"/>
</dbReference>
<dbReference type="InterPro" id="IPR019734">
    <property type="entry name" value="TPR_rpt"/>
</dbReference>
<dbReference type="AlphaFoldDB" id="A0A645A2M5"/>
<accession>A0A645A2M5</accession>
<reference evidence="2" key="1">
    <citation type="submission" date="2019-08" db="EMBL/GenBank/DDBJ databases">
        <authorList>
            <person name="Kucharzyk K."/>
            <person name="Murdoch R.W."/>
            <person name="Higgins S."/>
            <person name="Loffler F."/>
        </authorList>
    </citation>
    <scope>NUCLEOTIDE SEQUENCE</scope>
</reference>
<dbReference type="Gene3D" id="1.25.40.10">
    <property type="entry name" value="Tetratricopeptide repeat domain"/>
    <property type="match status" value="1"/>
</dbReference>